<comment type="caution">
    <text evidence="3">The sequence shown here is derived from an EMBL/GenBank/DDBJ whole genome shotgun (WGS) entry which is preliminary data.</text>
</comment>
<reference evidence="3" key="1">
    <citation type="journal article" date="2014" name="Nucleic Acids Res.">
        <title>The evolutionary dynamics of variant antigen genes in Babesia reveal a history of genomic innovation underlying host-parasite interaction.</title>
        <authorList>
            <person name="Jackson A.P."/>
            <person name="Otto T.D."/>
            <person name="Darby A."/>
            <person name="Ramaprasad A."/>
            <person name="Xia D."/>
            <person name="Echaide I.E."/>
            <person name="Farber M."/>
            <person name="Gahlot S."/>
            <person name="Gamble J."/>
            <person name="Gupta D."/>
            <person name="Gupta Y."/>
            <person name="Jackson L."/>
            <person name="Malandrin L."/>
            <person name="Malas T.B."/>
            <person name="Moussa E."/>
            <person name="Nair M."/>
            <person name="Reid A.J."/>
            <person name="Sanders M."/>
            <person name="Sharma J."/>
            <person name="Tracey A."/>
            <person name="Quail M.A."/>
            <person name="Weir W."/>
            <person name="Wastling J.M."/>
            <person name="Hall N."/>
            <person name="Willadsen P."/>
            <person name="Lingelbach K."/>
            <person name="Shiels B."/>
            <person name="Tait A."/>
            <person name="Berriman M."/>
            <person name="Allred D.R."/>
            <person name="Pain A."/>
        </authorList>
    </citation>
    <scope>NUCLEOTIDE SEQUENCE</scope>
    <source>
        <strain evidence="3">1802A</strain>
    </source>
</reference>
<evidence type="ECO:0000256" key="2">
    <source>
        <dbReference type="SAM" id="SignalP"/>
    </source>
</evidence>
<accession>A0AAD9GCI1</accession>
<keyword evidence="2" id="KW-0732">Signal</keyword>
<feature type="signal peptide" evidence="2">
    <location>
        <begin position="1"/>
        <end position="26"/>
    </location>
</feature>
<dbReference type="Proteomes" id="UP001195914">
    <property type="component" value="Unassembled WGS sequence"/>
</dbReference>
<name>A0AAD9GCI1_BABDI</name>
<reference evidence="3" key="2">
    <citation type="submission" date="2021-05" db="EMBL/GenBank/DDBJ databases">
        <authorList>
            <person name="Pain A."/>
        </authorList>
    </citation>
    <scope>NUCLEOTIDE SEQUENCE</scope>
    <source>
        <strain evidence="3">1802A</strain>
    </source>
</reference>
<evidence type="ECO:0000313" key="3">
    <source>
        <dbReference type="EMBL" id="KAK1935884.1"/>
    </source>
</evidence>
<feature type="compositionally biased region" description="Low complexity" evidence="1">
    <location>
        <begin position="56"/>
        <end position="72"/>
    </location>
</feature>
<feature type="region of interest" description="Disordered" evidence="1">
    <location>
        <begin position="51"/>
        <end position="72"/>
    </location>
</feature>
<sequence>MKFLGILRASALFILLSAFHGQSVNCGILNRILSSKKTSNAKVSEISENLKDSTVESSSQEPSSKSSAPAPKSGLVFQSSEWDESHLASAFLFINEFCKDVKAENFGGKLSEAEYDDISRACTDLSLNFKNFVEFFSPTHGHEALAEGKELCTSYKGVLKLEEFRVYAKWLVDNIPEVIKSMINMHNDSLKYSRKVFVTDKSAGPLKYGFVFKGDWWKHFTSMDKFRCIIEDYLAAMESLLASLNKVLEHSAQEPTKSFNNINADSLAQSDLVFENFSWHDSMLASAVLFIQEFCKELKAEKFNGKLSEDKSEGLLEACGYISSYLEFFVWPLVPAYGPGTVTERKEIPKNFYEGKLKPEDFEVYAKWILENTFKIRDSLIGMLLESLDMSETQLKTETSVGPSKYGFVFHCDGHHDKVNFAFKHATKRLTLSLQLLQNYLGEMPTEVKIEKVVRQLEGKRKAKHEKLMKEIAEQRKELVERLSKPDTPYSLEDMTLFLGVL</sequence>
<evidence type="ECO:0000256" key="1">
    <source>
        <dbReference type="SAM" id="MobiDB-lite"/>
    </source>
</evidence>
<feature type="chain" id="PRO_5041931413" evidence="2">
    <location>
        <begin position="27"/>
        <end position="502"/>
    </location>
</feature>
<dbReference type="AlphaFoldDB" id="A0AAD9GCI1"/>
<keyword evidence="4" id="KW-1185">Reference proteome</keyword>
<evidence type="ECO:0000313" key="4">
    <source>
        <dbReference type="Proteomes" id="UP001195914"/>
    </source>
</evidence>
<gene>
    <name evidence="3" type="ORF">X943_000181</name>
</gene>
<dbReference type="EMBL" id="JAHBMH010000044">
    <property type="protein sequence ID" value="KAK1935884.1"/>
    <property type="molecule type" value="Genomic_DNA"/>
</dbReference>
<proteinExistence type="predicted"/>
<organism evidence="3 4">
    <name type="scientific">Babesia divergens</name>
    <dbReference type="NCBI Taxonomy" id="32595"/>
    <lineage>
        <taxon>Eukaryota</taxon>
        <taxon>Sar</taxon>
        <taxon>Alveolata</taxon>
        <taxon>Apicomplexa</taxon>
        <taxon>Aconoidasida</taxon>
        <taxon>Piroplasmida</taxon>
        <taxon>Babesiidae</taxon>
        <taxon>Babesia</taxon>
    </lineage>
</organism>
<protein>
    <submittedName>
        <fullName evidence="3">Secreted antigen 3</fullName>
    </submittedName>
</protein>